<reference evidence="1" key="1">
    <citation type="submission" date="2023-04" db="EMBL/GenBank/DDBJ databases">
        <title>Draft Genome sequencing of Naganishia species isolated from polar environments using Oxford Nanopore Technology.</title>
        <authorList>
            <person name="Leo P."/>
            <person name="Venkateswaran K."/>
        </authorList>
    </citation>
    <scope>NUCLEOTIDE SEQUENCE</scope>
    <source>
        <strain evidence="1">MNA-CCFEE 5425</strain>
    </source>
</reference>
<evidence type="ECO:0000313" key="2">
    <source>
        <dbReference type="Proteomes" id="UP001243375"/>
    </source>
</evidence>
<proteinExistence type="predicted"/>
<dbReference type="Proteomes" id="UP001243375">
    <property type="component" value="Unassembled WGS sequence"/>
</dbReference>
<dbReference type="EMBL" id="JASBWU010000003">
    <property type="protein sequence ID" value="KAJ9123335.1"/>
    <property type="molecule type" value="Genomic_DNA"/>
</dbReference>
<comment type="caution">
    <text evidence="1">The sequence shown here is derived from an EMBL/GenBank/DDBJ whole genome shotgun (WGS) entry which is preliminary data.</text>
</comment>
<keyword evidence="2" id="KW-1185">Reference proteome</keyword>
<evidence type="ECO:0000313" key="1">
    <source>
        <dbReference type="EMBL" id="KAJ9123335.1"/>
    </source>
</evidence>
<accession>A0ACC2XIB9</accession>
<sequence length="649" mass="72444">MPKKSIFRQPGAQHFQLVHRSQRDPLINDPEASQRVFRPVERANDQGKKAGAESLAQLEQAVFAGNPSATNPSLRKNEGEASLYGIYYDDSSYDYMQHLRGVGESSTSGGVVDSVMLPAPGKGSHGASRGANKGKGRARDDDLNDEERGDLFGIGKRAVLPDSVLPSGQQLTREQAYEAQAAVPRDIAGFQPDMDPHLRQVLEALEDDAFVADEEEVDFMDDLLAEGERNEEEEFDEWEFQEWGADEEPHTESQTSAGPLADGGEDVASEDQTWEDRFKAFKASGKLAEVQKQAADVARSDADDGTSEMADTVASLPEMKVIGGKKRRKGASDASGYSMSSSSMFRNKGLSTLDEMFERKYEKEYAEEDEMDDEDFEGSEFMSESDFDDAASTSTFAKAMRSQLLARADENEPELTREDMEEIMDEFLDEFEIVGNKMLPKVRGETPAENLDIMRKALMGLDLEGSGPADSGTPAAEAEYIRKRFLREREEDEDEEQDKMPVLSIVGDKKDRWDAETILSTYSNIENHPAKLSVANKHPKKRSQRSRAATEEASDDEDEDSEDDTETESTYQQKVTVARPKGESKEERKARKAAVKAERQDRRFEKKTRQELFNGERKKQLTKHVQLVSNGKAADLTVSARDRVNTVKL</sequence>
<protein>
    <submittedName>
        <fullName evidence="1">Uncharacterized protein</fullName>
    </submittedName>
</protein>
<organism evidence="1 2">
    <name type="scientific">Naganishia vaughanmartiniae</name>
    <dbReference type="NCBI Taxonomy" id="1424756"/>
    <lineage>
        <taxon>Eukaryota</taxon>
        <taxon>Fungi</taxon>
        <taxon>Dikarya</taxon>
        <taxon>Basidiomycota</taxon>
        <taxon>Agaricomycotina</taxon>
        <taxon>Tremellomycetes</taxon>
        <taxon>Filobasidiales</taxon>
        <taxon>Filobasidiaceae</taxon>
        <taxon>Naganishia</taxon>
    </lineage>
</organism>
<name>A0ACC2XIB9_9TREE</name>
<gene>
    <name evidence="1" type="ORF">QFC22_001534</name>
</gene>